<reference evidence="2 3" key="2">
    <citation type="submission" date="2018-12" db="EMBL/GenBank/DDBJ databases">
        <title>Rhizobacter gummiphilus sp. nov., a rubber-degrading bacterium isolated from the soil of a botanical garden in Japan.</title>
        <authorList>
            <person name="Shunsuke S.S."/>
        </authorList>
    </citation>
    <scope>NUCLEOTIDE SEQUENCE [LARGE SCALE GENOMIC DNA]</scope>
    <source>
        <strain evidence="2 3">S-16</strain>
    </source>
</reference>
<proteinExistence type="predicted"/>
<dbReference type="SUPFAM" id="SSF55729">
    <property type="entry name" value="Acyl-CoA N-acyltransferases (Nat)"/>
    <property type="match status" value="1"/>
</dbReference>
<dbReference type="Gene3D" id="3.40.630.30">
    <property type="match status" value="1"/>
</dbReference>
<dbReference type="PROSITE" id="PS51186">
    <property type="entry name" value="GNAT"/>
    <property type="match status" value="1"/>
</dbReference>
<dbReference type="GO" id="GO:0016747">
    <property type="term" value="F:acyltransferase activity, transferring groups other than amino-acyl groups"/>
    <property type="evidence" value="ECO:0007669"/>
    <property type="project" value="InterPro"/>
</dbReference>
<gene>
    <name evidence="2" type="ORF">DZC73_18730</name>
</gene>
<dbReference type="AlphaFoldDB" id="A0A3N7IXC0"/>
<evidence type="ECO:0000259" key="1">
    <source>
        <dbReference type="PROSITE" id="PS51186"/>
    </source>
</evidence>
<sequence length="192" mass="21354">MKLVVHPLTPERWPDLEAIFNARGCSVARGCWCMFYRHSGAPDPLPAGMTRAQVRREELKALVDHARPPGLIGYRGKVPVGWVSLGPREEFAKLVRSSVMKAVDDQPVWSIVCFVVPSEYRGQGVAQALLAGAVKYAKSRGATLLEAYPVDKPDRSGDDSMWFGSKSMYDREGFNEVARRKPTRPVVRLKVA</sequence>
<name>A0A3N7IXC0_9BURK</name>
<dbReference type="Pfam" id="PF00583">
    <property type="entry name" value="Acetyltransf_1"/>
    <property type="match status" value="1"/>
</dbReference>
<feature type="domain" description="N-acetyltransferase" evidence="1">
    <location>
        <begin position="3"/>
        <end position="192"/>
    </location>
</feature>
<dbReference type="EMBL" id="QUSW01000005">
    <property type="protein sequence ID" value="RQP23422.1"/>
    <property type="molecule type" value="Genomic_DNA"/>
</dbReference>
<evidence type="ECO:0000313" key="3">
    <source>
        <dbReference type="Proteomes" id="UP000267464"/>
    </source>
</evidence>
<dbReference type="RefSeq" id="WP_124541899.1">
    <property type="nucleotide sequence ID" value="NZ_QUSW01000005.1"/>
</dbReference>
<dbReference type="InterPro" id="IPR000182">
    <property type="entry name" value="GNAT_dom"/>
</dbReference>
<accession>A0A3N7IXC0</accession>
<reference evidence="2 3" key="1">
    <citation type="submission" date="2018-08" db="EMBL/GenBank/DDBJ databases">
        <authorList>
            <person name="Khan S.A."/>
            <person name="Jeon C.O."/>
            <person name="Chun B.H."/>
            <person name="Jeong S.E."/>
        </authorList>
    </citation>
    <scope>NUCLEOTIDE SEQUENCE [LARGE SCALE GENOMIC DNA]</scope>
    <source>
        <strain evidence="2 3">S-16</strain>
    </source>
</reference>
<dbReference type="InterPro" id="IPR016181">
    <property type="entry name" value="Acyl_CoA_acyltransferase"/>
</dbReference>
<comment type="caution">
    <text evidence="2">The sequence shown here is derived from an EMBL/GenBank/DDBJ whole genome shotgun (WGS) entry which is preliminary data.</text>
</comment>
<protein>
    <submittedName>
        <fullName evidence="2">GNAT family N-acetyltransferase</fullName>
    </submittedName>
</protein>
<keyword evidence="3" id="KW-1185">Reference proteome</keyword>
<keyword evidence="2" id="KW-0808">Transferase</keyword>
<dbReference type="CDD" id="cd04301">
    <property type="entry name" value="NAT_SF"/>
    <property type="match status" value="1"/>
</dbReference>
<evidence type="ECO:0000313" key="2">
    <source>
        <dbReference type="EMBL" id="RQP23422.1"/>
    </source>
</evidence>
<dbReference type="Proteomes" id="UP000267464">
    <property type="component" value="Unassembled WGS sequence"/>
</dbReference>
<organism evidence="2 3">
    <name type="scientific">Piscinibacter terrae</name>
    <dbReference type="NCBI Taxonomy" id="2496871"/>
    <lineage>
        <taxon>Bacteria</taxon>
        <taxon>Pseudomonadati</taxon>
        <taxon>Pseudomonadota</taxon>
        <taxon>Betaproteobacteria</taxon>
        <taxon>Burkholderiales</taxon>
        <taxon>Sphaerotilaceae</taxon>
        <taxon>Piscinibacter</taxon>
    </lineage>
</organism>
<dbReference type="OrthoDB" id="8894819at2"/>